<protein>
    <submittedName>
        <fullName evidence="3">Glycosyltransferase</fullName>
    </submittedName>
</protein>
<dbReference type="InterPro" id="IPR028098">
    <property type="entry name" value="Glyco_trans_4-like_N"/>
</dbReference>
<dbReference type="Gene3D" id="3.40.50.2000">
    <property type="entry name" value="Glycogen Phosphorylase B"/>
    <property type="match status" value="2"/>
</dbReference>
<sequence>MNGHNVLIICYGFPPIGGGGVPRPLKMAKYLGEYGWNVHVLTVEPAYHATLDPSLLAQLPKEVKIHRAKEMQLIPNRGAASAAVTSSDGTAVTPPQPSIKSVLKKQVIQFLKKMKPYLLIPDDQILWMPNAVKLGREIMRREKIDVIFSTSGPVTNHLVARKLARETGCRWIADFRDPWTQNMHTSGIAWRERLEERMETGVMSEADAITTVTATFADNFRKKHGAWIKRLELIYNGFDQADFEGLQPLHGVPGKFHAVYAGILYQKRNPRLLLEAIRELIDAGEIDPHDLLLSFAGVFDYPGYSENRDCVERLKLQDNVRLMGNLPHKEALGLMKGADALLLIGDVSADAGAYIPGKLYEYMGIGKPILALNKAGEATDIIEQFQLGQVADPEDKAAIKEAYLRLYREWKAAAATTDADGRGADFAERVKPYERREQARQLAQLMNDVIGIQRL</sequence>
<dbReference type="RefSeq" id="WP_122909851.1">
    <property type="nucleotide sequence ID" value="NZ_CBCSBE010000007.1"/>
</dbReference>
<name>A0A3M8C7C9_9BACL</name>
<evidence type="ECO:0000313" key="3">
    <source>
        <dbReference type="EMBL" id="RNB71610.1"/>
    </source>
</evidence>
<feature type="domain" description="Glycosyltransferase subfamily 4-like N-terminal" evidence="2">
    <location>
        <begin position="123"/>
        <end position="237"/>
    </location>
</feature>
<keyword evidence="3" id="KW-0808">Transferase</keyword>
<accession>A0A3M8C7C9</accession>
<evidence type="ECO:0000259" key="2">
    <source>
        <dbReference type="Pfam" id="PF13579"/>
    </source>
</evidence>
<dbReference type="SUPFAM" id="SSF53756">
    <property type="entry name" value="UDP-Glycosyltransferase/glycogen phosphorylase"/>
    <property type="match status" value="1"/>
</dbReference>
<comment type="caution">
    <text evidence="3">The sequence shown here is derived from an EMBL/GenBank/DDBJ whole genome shotgun (WGS) entry which is preliminary data.</text>
</comment>
<dbReference type="InterPro" id="IPR001296">
    <property type="entry name" value="Glyco_trans_1"/>
</dbReference>
<keyword evidence="4" id="KW-1185">Reference proteome</keyword>
<evidence type="ECO:0000259" key="1">
    <source>
        <dbReference type="Pfam" id="PF00534"/>
    </source>
</evidence>
<dbReference type="EMBL" id="RHHR01000028">
    <property type="protein sequence ID" value="RNB71610.1"/>
    <property type="molecule type" value="Genomic_DNA"/>
</dbReference>
<dbReference type="OrthoDB" id="9794575at2"/>
<feature type="domain" description="Glycosyl transferase family 1" evidence="1">
    <location>
        <begin position="255"/>
        <end position="414"/>
    </location>
</feature>
<dbReference type="GO" id="GO:0016757">
    <property type="term" value="F:glycosyltransferase activity"/>
    <property type="evidence" value="ECO:0007669"/>
    <property type="project" value="InterPro"/>
</dbReference>
<dbReference type="Proteomes" id="UP000282028">
    <property type="component" value="Unassembled WGS sequence"/>
</dbReference>
<gene>
    <name evidence="3" type="ORF">EDM52_15350</name>
</gene>
<proteinExistence type="predicted"/>
<dbReference type="CDD" id="cd03794">
    <property type="entry name" value="GT4_WbuB-like"/>
    <property type="match status" value="1"/>
</dbReference>
<organism evidence="3 4">
    <name type="scientific">Brevibacillus invocatus</name>
    <dbReference type="NCBI Taxonomy" id="173959"/>
    <lineage>
        <taxon>Bacteria</taxon>
        <taxon>Bacillati</taxon>
        <taxon>Bacillota</taxon>
        <taxon>Bacilli</taxon>
        <taxon>Bacillales</taxon>
        <taxon>Paenibacillaceae</taxon>
        <taxon>Brevibacillus</taxon>
    </lineage>
</organism>
<dbReference type="Pfam" id="PF00534">
    <property type="entry name" value="Glycos_transf_1"/>
    <property type="match status" value="1"/>
</dbReference>
<dbReference type="PANTHER" id="PTHR12526">
    <property type="entry name" value="GLYCOSYLTRANSFERASE"/>
    <property type="match status" value="1"/>
</dbReference>
<dbReference type="AlphaFoldDB" id="A0A3M8C7C9"/>
<reference evidence="3 4" key="1">
    <citation type="submission" date="2018-10" db="EMBL/GenBank/DDBJ databases">
        <title>Phylogenomics of Brevibacillus.</title>
        <authorList>
            <person name="Dunlap C."/>
        </authorList>
    </citation>
    <scope>NUCLEOTIDE SEQUENCE [LARGE SCALE GENOMIC DNA]</scope>
    <source>
        <strain evidence="3 4">JCM 12215</strain>
    </source>
</reference>
<dbReference type="Pfam" id="PF13579">
    <property type="entry name" value="Glyco_trans_4_4"/>
    <property type="match status" value="1"/>
</dbReference>
<evidence type="ECO:0000313" key="4">
    <source>
        <dbReference type="Proteomes" id="UP000282028"/>
    </source>
</evidence>